<evidence type="ECO:0000313" key="2">
    <source>
        <dbReference type="Proteomes" id="UP000673975"/>
    </source>
</evidence>
<organism evidence="1 2">
    <name type="scientific">Natronogracilivirga saccharolytica</name>
    <dbReference type="NCBI Taxonomy" id="2812953"/>
    <lineage>
        <taxon>Bacteria</taxon>
        <taxon>Pseudomonadati</taxon>
        <taxon>Balneolota</taxon>
        <taxon>Balneolia</taxon>
        <taxon>Balneolales</taxon>
        <taxon>Cyclonatronaceae</taxon>
        <taxon>Natronogracilivirga</taxon>
    </lineage>
</organism>
<feature type="non-terminal residue" evidence="1">
    <location>
        <position position="71"/>
    </location>
</feature>
<reference evidence="1" key="1">
    <citation type="submission" date="2021-02" db="EMBL/GenBank/DDBJ databases">
        <title>Natronogracilivirga saccharolytica gen. nov. sp. nov. a new anaerobic, haloalkiliphilic carbohydrate-fermenting bacterium from soda lake and proposing of Cyclonatronumiaceae fam. nov. in the phylum Balneolaeota.</title>
        <authorList>
            <person name="Zhilina T.N."/>
            <person name="Sorokin D.Y."/>
            <person name="Zavarzina D.G."/>
            <person name="Toshchakov S.V."/>
            <person name="Kublanov I.V."/>
        </authorList>
    </citation>
    <scope>NUCLEOTIDE SEQUENCE</scope>
    <source>
        <strain evidence="1">Z-1702</strain>
    </source>
</reference>
<name>A0A8J7UY42_9BACT</name>
<keyword evidence="2" id="KW-1185">Reference proteome</keyword>
<dbReference type="RefSeq" id="WP_210513478.1">
    <property type="nucleotide sequence ID" value="NZ_JAFIDN010000027.1"/>
</dbReference>
<comment type="caution">
    <text evidence="1">The sequence shown here is derived from an EMBL/GenBank/DDBJ whole genome shotgun (WGS) entry which is preliminary data.</text>
</comment>
<gene>
    <name evidence="1" type="ORF">NATSA_15200</name>
</gene>
<proteinExistence type="predicted"/>
<sequence length="71" mass="8394">MMLEYYRRQCSDERTIPGLFQAYVRELQILTVHVCIQLVLLEVLQLIARQGQGYLLVQVIELVGRFYQTHP</sequence>
<protein>
    <submittedName>
        <fullName evidence="1">Uncharacterized protein</fullName>
    </submittedName>
</protein>
<dbReference type="EMBL" id="JAFIDN010000027">
    <property type="protein sequence ID" value="MBP3194019.1"/>
    <property type="molecule type" value="Genomic_DNA"/>
</dbReference>
<dbReference type="AlphaFoldDB" id="A0A8J7UY42"/>
<accession>A0A8J7UY42</accession>
<evidence type="ECO:0000313" key="1">
    <source>
        <dbReference type="EMBL" id="MBP3194019.1"/>
    </source>
</evidence>
<dbReference type="Proteomes" id="UP000673975">
    <property type="component" value="Unassembled WGS sequence"/>
</dbReference>